<dbReference type="InterPro" id="IPR036388">
    <property type="entry name" value="WH-like_DNA-bd_sf"/>
</dbReference>
<protein>
    <recommendedName>
        <fullName evidence="3">SWIRM domain-containing protein</fullName>
    </recommendedName>
</protein>
<reference evidence="4" key="2">
    <citation type="submission" date="2020-05" db="UniProtKB">
        <authorList>
            <consortium name="EnsemblMetazoa"/>
        </authorList>
    </citation>
    <scope>IDENTIFICATION</scope>
    <source>
        <strain evidence="4">IAEA</strain>
    </source>
</reference>
<keyword evidence="5" id="KW-1185">Reference proteome</keyword>
<dbReference type="InterPro" id="IPR009057">
    <property type="entry name" value="Homeodomain-like_sf"/>
</dbReference>
<evidence type="ECO:0000313" key="4">
    <source>
        <dbReference type="EnsemblMetazoa" id="GPAI047548-PA"/>
    </source>
</evidence>
<dbReference type="InterPro" id="IPR007526">
    <property type="entry name" value="SWIRM"/>
</dbReference>
<reference evidence="5" key="1">
    <citation type="submission" date="2014-03" db="EMBL/GenBank/DDBJ databases">
        <authorList>
            <person name="Aksoy S."/>
            <person name="Warren W."/>
            <person name="Wilson R.K."/>
        </authorList>
    </citation>
    <scope>NUCLEOTIDE SEQUENCE [LARGE SCALE GENOMIC DNA]</scope>
    <source>
        <strain evidence="5">IAEA</strain>
    </source>
</reference>
<dbReference type="AlphaFoldDB" id="A0A1B0AJ73"/>
<dbReference type="Proteomes" id="UP000092445">
    <property type="component" value="Unassembled WGS sequence"/>
</dbReference>
<proteinExistence type="predicted"/>
<evidence type="ECO:0000256" key="2">
    <source>
        <dbReference type="SAM" id="Phobius"/>
    </source>
</evidence>
<dbReference type="VEuPathDB" id="VectorBase:GPAI047548"/>
<keyword evidence="2" id="KW-0472">Membrane</keyword>
<evidence type="ECO:0000256" key="1">
    <source>
        <dbReference type="ARBA" id="ARBA00004123"/>
    </source>
</evidence>
<feature type="transmembrane region" description="Helical" evidence="2">
    <location>
        <begin position="80"/>
        <end position="105"/>
    </location>
</feature>
<keyword evidence="2" id="KW-1133">Transmembrane helix</keyword>
<comment type="subcellular location">
    <subcellularLocation>
        <location evidence="1">Nucleus</location>
    </subcellularLocation>
</comment>
<dbReference type="PROSITE" id="PS50934">
    <property type="entry name" value="SWIRM"/>
    <property type="match status" value="1"/>
</dbReference>
<accession>A0A1B0AJ73</accession>
<dbReference type="Pfam" id="PF04433">
    <property type="entry name" value="SWIRM"/>
    <property type="match status" value="1"/>
</dbReference>
<dbReference type="Gene3D" id="1.10.10.10">
    <property type="entry name" value="Winged helix-like DNA-binding domain superfamily/Winged helix DNA-binding domain"/>
    <property type="match status" value="1"/>
</dbReference>
<feature type="domain" description="SWIRM" evidence="3">
    <location>
        <begin position="113"/>
        <end position="158"/>
    </location>
</feature>
<organism evidence="4 5">
    <name type="scientific">Glossina pallidipes</name>
    <name type="common">Tsetse fly</name>
    <dbReference type="NCBI Taxonomy" id="7398"/>
    <lineage>
        <taxon>Eukaryota</taxon>
        <taxon>Metazoa</taxon>
        <taxon>Ecdysozoa</taxon>
        <taxon>Arthropoda</taxon>
        <taxon>Hexapoda</taxon>
        <taxon>Insecta</taxon>
        <taxon>Pterygota</taxon>
        <taxon>Neoptera</taxon>
        <taxon>Endopterygota</taxon>
        <taxon>Diptera</taxon>
        <taxon>Brachycera</taxon>
        <taxon>Muscomorpha</taxon>
        <taxon>Hippoboscoidea</taxon>
        <taxon>Glossinidae</taxon>
        <taxon>Glossina</taxon>
    </lineage>
</organism>
<dbReference type="GO" id="GO:0005634">
    <property type="term" value="C:nucleus"/>
    <property type="evidence" value="ECO:0007669"/>
    <property type="project" value="UniProtKB-SubCell"/>
</dbReference>
<dbReference type="STRING" id="7398.A0A1B0AJ73"/>
<dbReference type="SUPFAM" id="SSF46689">
    <property type="entry name" value="Homeodomain-like"/>
    <property type="match status" value="1"/>
</dbReference>
<keyword evidence="2" id="KW-0812">Transmembrane</keyword>
<evidence type="ECO:0000313" key="5">
    <source>
        <dbReference type="Proteomes" id="UP000092445"/>
    </source>
</evidence>
<dbReference type="EnsemblMetazoa" id="GPAI047548-RA">
    <property type="protein sequence ID" value="GPAI047548-PA"/>
    <property type="gene ID" value="GPAI047548"/>
</dbReference>
<evidence type="ECO:0000259" key="3">
    <source>
        <dbReference type="PROSITE" id="PS50934"/>
    </source>
</evidence>
<name>A0A1B0AJ73_GLOPL</name>
<sequence>MQILEKRGAIASTVGSLMPTDIVRCYNNKTPAVLKAALNKKHVHGTKAWSMSNWLNIFHFMQINIASWEQQKFFIDVTGVLITVAIANCWLLIPAIVIVLCLMMVHSLCVKIPEIYMVYRNFMIDAYRINPTEYLACTACRRNLAGDVCAILRVHAFLLPPISHFHILSDTAPGLQSLNPEKTQQPLAAKTLLDLDKKPIITLIK</sequence>